<dbReference type="VEuPathDB" id="ToxoDB:EMH_0028820"/>
<dbReference type="GO" id="GO:0006508">
    <property type="term" value="P:proteolysis"/>
    <property type="evidence" value="ECO:0007669"/>
    <property type="project" value="InterPro"/>
</dbReference>
<dbReference type="OrthoDB" id="531541at2759"/>
<dbReference type="RefSeq" id="XP_013349659.1">
    <property type="nucleotide sequence ID" value="XM_013494205.1"/>
</dbReference>
<gene>
    <name evidence="3" type="ORF">EMH_0028820</name>
</gene>
<evidence type="ECO:0000256" key="2">
    <source>
        <dbReference type="ARBA" id="ARBA00023619"/>
    </source>
</evidence>
<keyword evidence="4" id="KW-1185">Reference proteome</keyword>
<dbReference type="GeneID" id="25377732"/>
<proteinExistence type="predicted"/>
<dbReference type="Gene3D" id="3.40.50.200">
    <property type="entry name" value="Peptidase S8/S53 domain"/>
    <property type="match status" value="1"/>
</dbReference>
<reference evidence="3" key="2">
    <citation type="submission" date="2013-10" db="EMBL/GenBank/DDBJ databases">
        <authorList>
            <person name="Aslett M."/>
        </authorList>
    </citation>
    <scope>NUCLEOTIDE SEQUENCE [LARGE SCALE GENOMIC DNA]</scope>
    <source>
        <strain evidence="3">Houghton</strain>
    </source>
</reference>
<dbReference type="EMBL" id="HG678844">
    <property type="protein sequence ID" value="CDJ27081.1"/>
    <property type="molecule type" value="Genomic_DNA"/>
</dbReference>
<dbReference type="EC" id="3.4.21.62" evidence="2"/>
<comment type="catalytic activity">
    <reaction evidence="1">
        <text>Hydrolysis of proteins with broad specificity for peptide bonds, and a preference for a large uncharged residue in P1. Hydrolyzes peptide amides.</text>
        <dbReference type="EC" id="3.4.21.62"/>
    </reaction>
</comment>
<dbReference type="GO" id="GO:0004252">
    <property type="term" value="F:serine-type endopeptidase activity"/>
    <property type="evidence" value="ECO:0007669"/>
    <property type="project" value="UniProtKB-EC"/>
</dbReference>
<accession>U6JQF1</accession>
<dbReference type="AlphaFoldDB" id="U6JQF1"/>
<evidence type="ECO:0000256" key="1">
    <source>
        <dbReference type="ARBA" id="ARBA00023529"/>
    </source>
</evidence>
<dbReference type="Proteomes" id="UP000030744">
    <property type="component" value="Unassembled WGS sequence"/>
</dbReference>
<reference evidence="3" key="1">
    <citation type="submission" date="2013-10" db="EMBL/GenBank/DDBJ databases">
        <title>Genomic analysis of the causative agents of coccidiosis in chickens.</title>
        <authorList>
            <person name="Reid A.J."/>
            <person name="Blake D."/>
            <person name="Billington K."/>
            <person name="Browne H."/>
            <person name="Dunn M."/>
            <person name="Hung S."/>
            <person name="Kawahara F."/>
            <person name="Miranda-Saavedra D."/>
            <person name="Mourier T."/>
            <person name="Nagra H."/>
            <person name="Otto T.D."/>
            <person name="Rawlings N."/>
            <person name="Sanchez A."/>
            <person name="Sanders M."/>
            <person name="Subramaniam C."/>
            <person name="Tay Y."/>
            <person name="Dear P."/>
            <person name="Doerig C."/>
            <person name="Gruber A."/>
            <person name="Parkinson J."/>
            <person name="Shirley M."/>
            <person name="Wan K.L."/>
            <person name="Berriman M."/>
            <person name="Tomley F."/>
            <person name="Pain A."/>
        </authorList>
    </citation>
    <scope>NUCLEOTIDE SEQUENCE [LARGE SCALE GENOMIC DNA]</scope>
    <source>
        <strain evidence="3">Houghton</strain>
    </source>
</reference>
<protein>
    <recommendedName>
        <fullName evidence="2">subtilisin</fullName>
        <ecNumber evidence="2">3.4.21.62</ecNumber>
    </recommendedName>
</protein>
<name>U6JQF1_9EIME</name>
<evidence type="ECO:0000313" key="3">
    <source>
        <dbReference type="EMBL" id="CDJ27081.1"/>
    </source>
</evidence>
<organism evidence="3 4">
    <name type="scientific">Eimeria mitis</name>
    <dbReference type="NCBI Taxonomy" id="44415"/>
    <lineage>
        <taxon>Eukaryota</taxon>
        <taxon>Sar</taxon>
        <taxon>Alveolata</taxon>
        <taxon>Apicomplexa</taxon>
        <taxon>Conoidasida</taxon>
        <taxon>Coccidia</taxon>
        <taxon>Eucoccidiorida</taxon>
        <taxon>Eimeriorina</taxon>
        <taxon>Eimeriidae</taxon>
        <taxon>Eimeria</taxon>
    </lineage>
</organism>
<evidence type="ECO:0000313" key="4">
    <source>
        <dbReference type="Proteomes" id="UP000030744"/>
    </source>
</evidence>
<sequence>MMSCAAALVFGVFKKANSDVTAAEVRDIIKATVQPLAAAEQTTQWGGALDAEAAVLMARMGGMWMQMKCTDMIVDLESKEEYASSLYLRGYALGTYR</sequence>
<dbReference type="InterPro" id="IPR036852">
    <property type="entry name" value="Peptidase_S8/S53_dom_sf"/>
</dbReference>